<keyword evidence="2" id="KW-0732">Signal</keyword>
<gene>
    <name evidence="3" type="ORF">SAMN02745123_02494</name>
</gene>
<name>A0A1M6TXD9_9FIRM</name>
<feature type="signal peptide" evidence="2">
    <location>
        <begin position="1"/>
        <end position="25"/>
    </location>
</feature>
<dbReference type="AlphaFoldDB" id="A0A1M6TXD9"/>
<dbReference type="OrthoDB" id="1787530at2"/>
<evidence type="ECO:0000256" key="2">
    <source>
        <dbReference type="SAM" id="SignalP"/>
    </source>
</evidence>
<evidence type="ECO:0000313" key="3">
    <source>
        <dbReference type="EMBL" id="SHK61692.1"/>
    </source>
</evidence>
<dbReference type="Pfam" id="PF10925">
    <property type="entry name" value="DUF2680"/>
    <property type="match status" value="1"/>
</dbReference>
<dbReference type="RefSeq" id="WP_072914826.1">
    <property type="nucleotide sequence ID" value="NZ_FRAR01000018.1"/>
</dbReference>
<reference evidence="4" key="1">
    <citation type="submission" date="2016-11" db="EMBL/GenBank/DDBJ databases">
        <authorList>
            <person name="Varghese N."/>
            <person name="Submissions S."/>
        </authorList>
    </citation>
    <scope>NUCLEOTIDE SEQUENCE [LARGE SCALE GENOMIC DNA]</scope>
    <source>
        <strain evidence="4">DSM 10349</strain>
    </source>
</reference>
<feature type="compositionally biased region" description="Gly residues" evidence="1">
    <location>
        <begin position="99"/>
        <end position="109"/>
    </location>
</feature>
<dbReference type="Proteomes" id="UP000183997">
    <property type="component" value="Unassembled WGS sequence"/>
</dbReference>
<dbReference type="EMBL" id="FRAR01000018">
    <property type="protein sequence ID" value="SHK61692.1"/>
    <property type="molecule type" value="Genomic_DNA"/>
</dbReference>
<feature type="chain" id="PRO_5012839076" description="DUF2680 domain-containing protein" evidence="2">
    <location>
        <begin position="26"/>
        <end position="119"/>
    </location>
</feature>
<feature type="region of interest" description="Disordered" evidence="1">
    <location>
        <begin position="99"/>
        <end position="119"/>
    </location>
</feature>
<evidence type="ECO:0000313" key="4">
    <source>
        <dbReference type="Proteomes" id="UP000183997"/>
    </source>
</evidence>
<dbReference type="InterPro" id="IPR024485">
    <property type="entry name" value="DUF2680"/>
</dbReference>
<accession>A0A1M6TXD9</accession>
<sequence length="119" mass="12799">MNKQMIRLALVLMAAVALVVPTAFATDDASSKTWFEQRLTQKKASVDEAVKNGRITAEQGETWKQHFEQMQQFHAQNGYLCPGNGNGNCGMGKGIGNGNGMGGRWGSGSGIQNPQVQSQ</sequence>
<organism evidence="3 4">
    <name type="scientific">Desulforamulus aeronauticus DSM 10349</name>
    <dbReference type="NCBI Taxonomy" id="1121421"/>
    <lineage>
        <taxon>Bacteria</taxon>
        <taxon>Bacillati</taxon>
        <taxon>Bacillota</taxon>
        <taxon>Clostridia</taxon>
        <taxon>Eubacteriales</taxon>
        <taxon>Peptococcaceae</taxon>
        <taxon>Desulforamulus</taxon>
    </lineage>
</organism>
<evidence type="ECO:0008006" key="5">
    <source>
        <dbReference type="Google" id="ProtNLM"/>
    </source>
</evidence>
<proteinExistence type="predicted"/>
<evidence type="ECO:0000256" key="1">
    <source>
        <dbReference type="SAM" id="MobiDB-lite"/>
    </source>
</evidence>
<dbReference type="STRING" id="1121421.SAMN02745123_02494"/>
<keyword evidence="4" id="KW-1185">Reference proteome</keyword>
<protein>
    <recommendedName>
        <fullName evidence="5">DUF2680 domain-containing protein</fullName>
    </recommendedName>
</protein>